<dbReference type="Proteomes" id="UP000237000">
    <property type="component" value="Unassembled WGS sequence"/>
</dbReference>
<feature type="domain" description="Ubiquitin-like protease family profile" evidence="4">
    <location>
        <begin position="264"/>
        <end position="439"/>
    </location>
</feature>
<evidence type="ECO:0000256" key="1">
    <source>
        <dbReference type="ARBA" id="ARBA00005234"/>
    </source>
</evidence>
<reference evidence="6" key="1">
    <citation type="submission" date="2016-06" db="EMBL/GenBank/DDBJ databases">
        <title>Parallel loss of symbiosis genes in relatives of nitrogen-fixing non-legume Parasponia.</title>
        <authorList>
            <person name="Van Velzen R."/>
            <person name="Holmer R."/>
            <person name="Bu F."/>
            <person name="Rutten L."/>
            <person name="Van Zeijl A."/>
            <person name="Liu W."/>
            <person name="Santuari L."/>
            <person name="Cao Q."/>
            <person name="Sharma T."/>
            <person name="Shen D."/>
            <person name="Roswanjaya Y."/>
            <person name="Wardhani T."/>
            <person name="Kalhor M.S."/>
            <person name="Jansen J."/>
            <person name="Van den Hoogen J."/>
            <person name="Gungor B."/>
            <person name="Hartog M."/>
            <person name="Hontelez J."/>
            <person name="Verver J."/>
            <person name="Yang W.-C."/>
            <person name="Schijlen E."/>
            <person name="Repin R."/>
            <person name="Schilthuizen M."/>
            <person name="Schranz E."/>
            <person name="Heidstra R."/>
            <person name="Miyata K."/>
            <person name="Fedorova E."/>
            <person name="Kohlen W."/>
            <person name="Bisseling T."/>
            <person name="Smit S."/>
            <person name="Geurts R."/>
        </authorList>
    </citation>
    <scope>NUCLEOTIDE SEQUENCE [LARGE SCALE GENOMIC DNA]</scope>
    <source>
        <strain evidence="6">cv. RG33-2</strain>
    </source>
</reference>
<evidence type="ECO:0000256" key="2">
    <source>
        <dbReference type="ARBA" id="ARBA00022670"/>
    </source>
</evidence>
<dbReference type="InterPro" id="IPR038765">
    <property type="entry name" value="Papain-like_cys_pep_sf"/>
</dbReference>
<comment type="caution">
    <text evidence="5">The sequence shown here is derived from an EMBL/GenBank/DDBJ whole genome shotgun (WGS) entry which is preliminary data.</text>
</comment>
<keyword evidence="2 5" id="KW-0645">Protease</keyword>
<evidence type="ECO:0000313" key="6">
    <source>
        <dbReference type="Proteomes" id="UP000237000"/>
    </source>
</evidence>
<dbReference type="OrthoDB" id="696486at2759"/>
<gene>
    <name evidence="5" type="ORF">TorRG33x02_104960</name>
</gene>
<dbReference type="InParanoid" id="A0A2P5F7L6"/>
<proteinExistence type="inferred from homology"/>
<dbReference type="SUPFAM" id="SSF54001">
    <property type="entry name" value="Cysteine proteinases"/>
    <property type="match status" value="1"/>
</dbReference>
<dbReference type="GO" id="GO:0006508">
    <property type="term" value="P:proteolysis"/>
    <property type="evidence" value="ECO:0007669"/>
    <property type="project" value="UniProtKB-KW"/>
</dbReference>
<dbReference type="PROSITE" id="PS50600">
    <property type="entry name" value="ULP_PROTEASE"/>
    <property type="match status" value="1"/>
</dbReference>
<accession>A0A2P5F7L6</accession>
<organism evidence="5 6">
    <name type="scientific">Trema orientale</name>
    <name type="common">Charcoal tree</name>
    <name type="synonym">Celtis orientalis</name>
    <dbReference type="NCBI Taxonomy" id="63057"/>
    <lineage>
        <taxon>Eukaryota</taxon>
        <taxon>Viridiplantae</taxon>
        <taxon>Streptophyta</taxon>
        <taxon>Embryophyta</taxon>
        <taxon>Tracheophyta</taxon>
        <taxon>Spermatophyta</taxon>
        <taxon>Magnoliopsida</taxon>
        <taxon>eudicotyledons</taxon>
        <taxon>Gunneridae</taxon>
        <taxon>Pentapetalae</taxon>
        <taxon>rosids</taxon>
        <taxon>fabids</taxon>
        <taxon>Rosales</taxon>
        <taxon>Cannabaceae</taxon>
        <taxon>Trema</taxon>
    </lineage>
</organism>
<dbReference type="InterPro" id="IPR003653">
    <property type="entry name" value="Peptidase_C48_C"/>
</dbReference>
<name>A0A2P5F7L6_TREOI</name>
<dbReference type="Pfam" id="PF02902">
    <property type="entry name" value="Peptidase_C48"/>
    <property type="match status" value="1"/>
</dbReference>
<keyword evidence="6" id="KW-1185">Reference proteome</keyword>
<dbReference type="AlphaFoldDB" id="A0A2P5F7L6"/>
<keyword evidence="3" id="KW-0378">Hydrolase</keyword>
<dbReference type="GO" id="GO:0008234">
    <property type="term" value="F:cysteine-type peptidase activity"/>
    <property type="evidence" value="ECO:0007669"/>
    <property type="project" value="InterPro"/>
</dbReference>
<dbReference type="Gene3D" id="3.40.395.10">
    <property type="entry name" value="Adenoviral Proteinase, Chain A"/>
    <property type="match status" value="1"/>
</dbReference>
<evidence type="ECO:0000313" key="5">
    <source>
        <dbReference type="EMBL" id="PON93793.1"/>
    </source>
</evidence>
<dbReference type="EMBL" id="JXTC01000056">
    <property type="protein sequence ID" value="PON93793.1"/>
    <property type="molecule type" value="Genomic_DNA"/>
</dbReference>
<sequence length="485" mass="56050">MELLMPVFWIVPLRIEAMKLTSGEKIELGASETLHVMSMCEENFMRTNFGLSSIINSMGYIREVEKVRDIQSKFLEGALIGRLRSRYHIGRVMCYDSVGVRNSVGIGMEKSKNEDGWDDDGTDCSSTLHGIAKEDMCAYEINEDAMSSQEIRLQAGLDALGVALNAKMASIKQTKAVQMEALNAMSDKERVLLREQSKFYTFDEEMICKRSYNLEANMELKRMCECSPWNGNVFANSKLKASIIAYMFESSMDKSEILVATDGVLVRRLHVLSLLPKHVVDNQVISMFCHMLTKRERERSFRRPKYWWIPATITRPAPGRTGIYNERERWTDWVGPIYDCEKIYIPVFERNHWFVAIMDMEERVVRVRVCLCEIPLITVLAILDEILRGMDYAFIEELREGMRVDWKFVSFAIIRDDCEVDQCEDFSCGVYVIKCMEAAYKRDRVCNHVKLDEERSHAAMKMAMGPHNLRRGYLLNRANCHIPDD</sequence>
<evidence type="ECO:0000259" key="4">
    <source>
        <dbReference type="PROSITE" id="PS50600"/>
    </source>
</evidence>
<protein>
    <submittedName>
        <fullName evidence="5">Ulp1 protease family, C-terminal catalytic domain containing protein</fullName>
    </submittedName>
</protein>
<evidence type="ECO:0000256" key="3">
    <source>
        <dbReference type="ARBA" id="ARBA00022801"/>
    </source>
</evidence>
<comment type="similarity">
    <text evidence="1">Belongs to the peptidase C48 family.</text>
</comment>